<evidence type="ECO:0000256" key="1">
    <source>
        <dbReference type="SAM" id="MobiDB-lite"/>
    </source>
</evidence>
<dbReference type="PANTHER" id="PTHR36886:SF12">
    <property type="entry name" value="C3H1-TYPE DOMAIN-CONTAINING PROTEIN"/>
    <property type="match status" value="1"/>
</dbReference>
<feature type="region of interest" description="Disordered" evidence="1">
    <location>
        <begin position="24"/>
        <end position="50"/>
    </location>
</feature>
<name>A0AAV9LM75_9SOLN</name>
<proteinExistence type="predicted"/>
<organism evidence="2 3">
    <name type="scientific">Solanum pinnatisectum</name>
    <name type="common">tansyleaf nightshade</name>
    <dbReference type="NCBI Taxonomy" id="50273"/>
    <lineage>
        <taxon>Eukaryota</taxon>
        <taxon>Viridiplantae</taxon>
        <taxon>Streptophyta</taxon>
        <taxon>Embryophyta</taxon>
        <taxon>Tracheophyta</taxon>
        <taxon>Spermatophyta</taxon>
        <taxon>Magnoliopsida</taxon>
        <taxon>eudicotyledons</taxon>
        <taxon>Gunneridae</taxon>
        <taxon>Pentapetalae</taxon>
        <taxon>asterids</taxon>
        <taxon>lamiids</taxon>
        <taxon>Solanales</taxon>
        <taxon>Solanaceae</taxon>
        <taxon>Solanoideae</taxon>
        <taxon>Solaneae</taxon>
        <taxon>Solanum</taxon>
    </lineage>
</organism>
<evidence type="ECO:0000313" key="3">
    <source>
        <dbReference type="Proteomes" id="UP001311915"/>
    </source>
</evidence>
<feature type="compositionally biased region" description="Basic and acidic residues" evidence="1">
    <location>
        <begin position="27"/>
        <end position="38"/>
    </location>
</feature>
<gene>
    <name evidence="2" type="ORF">R3W88_031751</name>
</gene>
<dbReference type="EMBL" id="JAWPEI010000005">
    <property type="protein sequence ID" value="KAK4726834.1"/>
    <property type="molecule type" value="Genomic_DNA"/>
</dbReference>
<dbReference type="PANTHER" id="PTHR36886">
    <property type="entry name" value="PROTEIN FRIGIDA-ESSENTIAL 1"/>
    <property type="match status" value="1"/>
</dbReference>
<evidence type="ECO:0000313" key="2">
    <source>
        <dbReference type="EMBL" id="KAK4726834.1"/>
    </source>
</evidence>
<dbReference type="Proteomes" id="UP001311915">
    <property type="component" value="Unassembled WGS sequence"/>
</dbReference>
<sequence>MTCLIPSLFSIGLEQKSLLDGSSHSGENLRLRGGEDSLHQNSQLGHTSKSPAFPFSITRYSWNNDLSQDTRYSSDYTTTDDWEPSIPFKPSFILSQMIRYPKSIMYDGIRDSIDQSNVGDGSFFVLTKHMQANDDPASTGTNNVQIFGNSNILPEKDLPSNDTIVTHQENMNTSSKEDKHLECERFTYGNEIDIDNKCVNTKSTILKNFCAALVEFIKDL</sequence>
<accession>A0AAV9LM75</accession>
<feature type="compositionally biased region" description="Polar residues" evidence="1">
    <location>
        <begin position="39"/>
        <end position="50"/>
    </location>
</feature>
<dbReference type="AlphaFoldDB" id="A0AAV9LM75"/>
<protein>
    <submittedName>
        <fullName evidence="2">Uncharacterized protein</fullName>
    </submittedName>
</protein>
<keyword evidence="3" id="KW-1185">Reference proteome</keyword>
<reference evidence="2 3" key="1">
    <citation type="submission" date="2023-10" db="EMBL/GenBank/DDBJ databases">
        <title>Genome-Wide Identification Analysis in wild type Solanum Pinnatisectum Reveals Some Genes Defensing Phytophthora Infestans.</title>
        <authorList>
            <person name="Sun C."/>
        </authorList>
    </citation>
    <scope>NUCLEOTIDE SEQUENCE [LARGE SCALE GENOMIC DNA]</scope>
    <source>
        <strain evidence="2">LQN</strain>
        <tissue evidence="2">Leaf</tissue>
    </source>
</reference>
<comment type="caution">
    <text evidence="2">The sequence shown here is derived from an EMBL/GenBank/DDBJ whole genome shotgun (WGS) entry which is preliminary data.</text>
</comment>
<dbReference type="InterPro" id="IPR052650">
    <property type="entry name" value="Zinc_finger_CCCH"/>
</dbReference>